<proteinExistence type="predicted"/>
<dbReference type="EMBL" id="WMKA01000047">
    <property type="protein sequence ID" value="MTG90401.1"/>
    <property type="molecule type" value="Genomic_DNA"/>
</dbReference>
<accession>A0A6N7ZLM4</accession>
<feature type="region of interest" description="Disordered" evidence="1">
    <location>
        <begin position="1"/>
        <end position="35"/>
    </location>
</feature>
<organism evidence="2 3">
    <name type="scientific">Cellulosimicrobium composti</name>
    <dbReference type="NCBI Taxonomy" id="2672572"/>
    <lineage>
        <taxon>Bacteria</taxon>
        <taxon>Bacillati</taxon>
        <taxon>Actinomycetota</taxon>
        <taxon>Actinomycetes</taxon>
        <taxon>Micrococcales</taxon>
        <taxon>Promicromonosporaceae</taxon>
        <taxon>Cellulosimicrobium</taxon>
    </lineage>
</organism>
<reference evidence="2 3" key="1">
    <citation type="submission" date="2019-11" db="EMBL/GenBank/DDBJ databases">
        <title>Cellulosimicrobium composti sp. nov. isolated from a compost.</title>
        <authorList>
            <person name="Yang Y."/>
        </authorList>
    </citation>
    <scope>NUCLEOTIDE SEQUENCE [LARGE SCALE GENOMIC DNA]</scope>
    <source>
        <strain evidence="2 3">BIT-GX5</strain>
    </source>
</reference>
<comment type="caution">
    <text evidence="2">The sequence shown here is derived from an EMBL/GenBank/DDBJ whole genome shotgun (WGS) entry which is preliminary data.</text>
</comment>
<evidence type="ECO:0000313" key="2">
    <source>
        <dbReference type="EMBL" id="MTG90401.1"/>
    </source>
</evidence>
<feature type="compositionally biased region" description="Basic and acidic residues" evidence="1">
    <location>
        <begin position="18"/>
        <end position="27"/>
    </location>
</feature>
<name>A0A6N7ZLM4_9MICO</name>
<gene>
    <name evidence="2" type="ORF">GJV82_15875</name>
</gene>
<evidence type="ECO:0000256" key="1">
    <source>
        <dbReference type="SAM" id="MobiDB-lite"/>
    </source>
</evidence>
<dbReference type="Proteomes" id="UP000440668">
    <property type="component" value="Unassembled WGS sequence"/>
</dbReference>
<feature type="compositionally biased region" description="Low complexity" evidence="1">
    <location>
        <begin position="1"/>
        <end position="14"/>
    </location>
</feature>
<evidence type="ECO:0008006" key="4">
    <source>
        <dbReference type="Google" id="ProtNLM"/>
    </source>
</evidence>
<dbReference type="AlphaFoldDB" id="A0A6N7ZLM4"/>
<dbReference type="RefSeq" id="WP_151192089.1">
    <property type="nucleotide sequence ID" value="NZ_WMKA01000047.1"/>
</dbReference>
<evidence type="ECO:0000313" key="3">
    <source>
        <dbReference type="Proteomes" id="UP000440668"/>
    </source>
</evidence>
<protein>
    <recommendedName>
        <fullName evidence="4">Mycothiol-dependent maleylpyruvate isomerase metal-binding domain-containing protein</fullName>
    </recommendedName>
</protein>
<sequence length="232" mass="24545">MSAGAAASGRAGAGPDDDAPRPVRGDDAPEAVTGDDVRTAARWLADHLVRHPATRFDVPAGPVRWSCWTTAEHVVDDLLAYALQLAALPRLAYVPLVGPRGEDEIAHVDRASGTAGLAEALLGGAELLATLAETRPRGARAFHPYGTSDAGGFAAMGVTEVLVHGHDVVLGLTGEHAPFPTGLAARVLARLFPDVDLRPGEDADLVLLWATGRGELPDRPRRTRWRWDATVR</sequence>